<dbReference type="Pfam" id="PF08267">
    <property type="entry name" value="Meth_synt_1"/>
    <property type="match status" value="1"/>
</dbReference>
<evidence type="ECO:0000313" key="3">
    <source>
        <dbReference type="EMBL" id="GKU93656.1"/>
    </source>
</evidence>
<dbReference type="GO" id="GO:0008270">
    <property type="term" value="F:zinc ion binding"/>
    <property type="evidence" value="ECO:0007669"/>
    <property type="project" value="InterPro"/>
</dbReference>
<keyword evidence="1" id="KW-1133">Transmembrane helix</keyword>
<organism evidence="3 4">
    <name type="scientific">Rubroshorea leprosula</name>
    <dbReference type="NCBI Taxonomy" id="152421"/>
    <lineage>
        <taxon>Eukaryota</taxon>
        <taxon>Viridiplantae</taxon>
        <taxon>Streptophyta</taxon>
        <taxon>Embryophyta</taxon>
        <taxon>Tracheophyta</taxon>
        <taxon>Spermatophyta</taxon>
        <taxon>Magnoliopsida</taxon>
        <taxon>eudicotyledons</taxon>
        <taxon>Gunneridae</taxon>
        <taxon>Pentapetalae</taxon>
        <taxon>rosids</taxon>
        <taxon>malvids</taxon>
        <taxon>Malvales</taxon>
        <taxon>Dipterocarpaceae</taxon>
        <taxon>Rubroshorea</taxon>
    </lineage>
</organism>
<keyword evidence="1" id="KW-0472">Membrane</keyword>
<dbReference type="PANTHER" id="PTHR30519">
    <property type="entry name" value="5-METHYLTETRAHYDROPTEROYLTRIGLUTAMATE--HOMOCYSTEINE METHYLTRANSFERASE"/>
    <property type="match status" value="1"/>
</dbReference>
<keyword evidence="1" id="KW-0812">Transmembrane</keyword>
<evidence type="ECO:0000313" key="4">
    <source>
        <dbReference type="Proteomes" id="UP001054252"/>
    </source>
</evidence>
<comment type="caution">
    <text evidence="3">The sequence shown here is derived from an EMBL/GenBank/DDBJ whole genome shotgun (WGS) entry which is preliminary data.</text>
</comment>
<dbReference type="InterPro" id="IPR013215">
    <property type="entry name" value="Cbl-indep_Met_Synth_N"/>
</dbReference>
<dbReference type="EMBL" id="BPVZ01000007">
    <property type="protein sequence ID" value="GKU93656.1"/>
    <property type="molecule type" value="Genomic_DNA"/>
</dbReference>
<dbReference type="GO" id="GO:0008652">
    <property type="term" value="P:amino acid biosynthetic process"/>
    <property type="evidence" value="ECO:0007669"/>
    <property type="project" value="InterPro"/>
</dbReference>
<evidence type="ECO:0000259" key="2">
    <source>
        <dbReference type="Pfam" id="PF08267"/>
    </source>
</evidence>
<accession>A0AAV5I2B3</accession>
<sequence length="108" mass="12095">MASHIVGYLPRVGAPERAQVCLGESFWDSKTGAEELQTVVADLRSAIWKRMADVGIKYIPRTSNTFHTMIKFWTLQQCLVMFTSQWLGAMPLLMLSIMAGLCSPHHAL</sequence>
<dbReference type="InterPro" id="IPR038071">
    <property type="entry name" value="UROD/MetE-like_sf"/>
</dbReference>
<feature type="domain" description="Cobalamin-independent methionine synthase MetE N-terminal" evidence="2">
    <location>
        <begin position="3"/>
        <end position="66"/>
    </location>
</feature>
<evidence type="ECO:0000256" key="1">
    <source>
        <dbReference type="SAM" id="Phobius"/>
    </source>
</evidence>
<reference evidence="3 4" key="1">
    <citation type="journal article" date="2021" name="Commun. Biol.">
        <title>The genome of Shorea leprosula (Dipterocarpaceae) highlights the ecological relevance of drought in aseasonal tropical rainforests.</title>
        <authorList>
            <person name="Ng K.K.S."/>
            <person name="Kobayashi M.J."/>
            <person name="Fawcett J.A."/>
            <person name="Hatakeyama M."/>
            <person name="Paape T."/>
            <person name="Ng C.H."/>
            <person name="Ang C.C."/>
            <person name="Tnah L.H."/>
            <person name="Lee C.T."/>
            <person name="Nishiyama T."/>
            <person name="Sese J."/>
            <person name="O'Brien M.J."/>
            <person name="Copetti D."/>
            <person name="Mohd Noor M.I."/>
            <person name="Ong R.C."/>
            <person name="Putra M."/>
            <person name="Sireger I.Z."/>
            <person name="Indrioko S."/>
            <person name="Kosugi Y."/>
            <person name="Izuno A."/>
            <person name="Isagi Y."/>
            <person name="Lee S.L."/>
            <person name="Shimizu K.K."/>
        </authorList>
    </citation>
    <scope>NUCLEOTIDE SEQUENCE [LARGE SCALE GENOMIC DNA]</scope>
    <source>
        <strain evidence="3">214</strain>
    </source>
</reference>
<dbReference type="GO" id="GO:0003871">
    <property type="term" value="F:5-methyltetrahydropteroyltriglutamate-homocysteine S-methyltransferase activity"/>
    <property type="evidence" value="ECO:0007669"/>
    <property type="project" value="InterPro"/>
</dbReference>
<dbReference type="AlphaFoldDB" id="A0AAV5I2B3"/>
<dbReference type="Proteomes" id="UP001054252">
    <property type="component" value="Unassembled WGS sequence"/>
</dbReference>
<gene>
    <name evidence="3" type="ORF">SLEP1_g7232</name>
</gene>
<feature type="transmembrane region" description="Helical" evidence="1">
    <location>
        <begin position="79"/>
        <end position="101"/>
    </location>
</feature>
<dbReference type="SUPFAM" id="SSF51726">
    <property type="entry name" value="UROD/MetE-like"/>
    <property type="match status" value="1"/>
</dbReference>
<proteinExistence type="predicted"/>
<protein>
    <recommendedName>
        <fullName evidence="2">Cobalamin-independent methionine synthase MetE N-terminal domain-containing protein</fullName>
    </recommendedName>
</protein>
<keyword evidence="4" id="KW-1185">Reference proteome</keyword>
<name>A0AAV5I2B3_9ROSI</name>
<dbReference type="Gene3D" id="3.20.20.210">
    <property type="match status" value="1"/>
</dbReference>